<feature type="region of interest" description="Disordered" evidence="3">
    <location>
        <begin position="407"/>
        <end position="429"/>
    </location>
</feature>
<dbReference type="Gene3D" id="2.60.40.10">
    <property type="entry name" value="Immunoglobulins"/>
    <property type="match status" value="1"/>
</dbReference>
<dbReference type="InterPro" id="IPR006558">
    <property type="entry name" value="LamG-like"/>
</dbReference>
<accession>A0A6J5T2S1</accession>
<dbReference type="SUPFAM" id="SSF49899">
    <property type="entry name" value="Concanavalin A-like lectins/glucanases"/>
    <property type="match status" value="3"/>
</dbReference>
<dbReference type="InterPro" id="IPR013783">
    <property type="entry name" value="Ig-like_fold"/>
</dbReference>
<feature type="domain" description="LamG-like jellyroll fold" evidence="4">
    <location>
        <begin position="494"/>
        <end position="635"/>
    </location>
</feature>
<evidence type="ECO:0000256" key="1">
    <source>
        <dbReference type="ARBA" id="ARBA00022729"/>
    </source>
</evidence>
<reference evidence="5" key="1">
    <citation type="submission" date="2020-05" db="EMBL/GenBank/DDBJ databases">
        <authorList>
            <person name="Chiriac C."/>
            <person name="Salcher M."/>
            <person name="Ghai R."/>
            <person name="Kavagutti S V."/>
        </authorList>
    </citation>
    <scope>NUCLEOTIDE SEQUENCE</scope>
</reference>
<name>A0A6J5T2S1_9CAUD</name>
<sequence>MSAILSNLDLVVNRLTTITVVQSDSSLVKTTVGLDLSETSVFTQSNIRSISTTPVLANVITTIGYAGANIGQSIYIIDDDVTSITANANSFAVTGATSVFGLGLNYTYGNIVSNVSGYVNETYTIPGTYTWTCPEGVTSISMVGVGGGGGGQQKAAGGTGGAGGLIDYYNAYAVTPGTSYTIVVGGRGAPGTVAGDNGDATYFVDAAATAPAIYAAGGTGGGNMSWLTGGTSGSIINSTYSSIDTFTAQDSNGGTITYSITNGPTGLVINSSTGVLSYTQQSTPSASDGYLITINASSTSGSSIDKFYTLALTAESYLYYLLVAGGGGAGADGSVSAASPGTGGGGGVVLGSIGITSTTSGNSLVTIGSGGSLGSNGGNTSAIGTSVFGDNGVVAIGGGAGGSALGGDAGRPGGSGGGGGYSPSSASGVGGAGLQPSSIWGGYGTGGAAGSQGGLGGSAGGNNLTTYAAGSLLFNGTSQTLTFSAQTALSFGTGDLTIEMWVYPTSLAPDGIYAGLIDARSGSGNTSWNVGLFVSAGNMYAYMQIIGAIGNPSGTTIIPLNAWTHIAWTRQSSTFKIFVNGVVDYTASETRAIDAGGTSQTIGRHNETGRYYRGYLTNVRIVKGTAMYTSAFTPTVPLTNITNTSLLLLVNSDANKIIDSSTSPVTLTNNGSITYSSTIIPSASNTAGSRASGSLVFNGSSYVSYPTNAAWAFGGGNFTVECWFYQTAYPGTNQGGSLVYLWHSGPGRSFAMYASYNGVGGIGASWNTSGGMSGGPATSLNTWYHAAFVRNGASFYLYLNGAQVATTAAVTLVTSSDPLFIGANNDASNPTWFFSGYITNVRIVKGTAVYTSAFAPTVPLAAVSGTSLLLTVDNNTNRAVDSSGNNFTPTISGATFSSTVVPNLGASATTAGGSFYFAGGANNQRLSIPASSEFDFSGGTWTIEFWMYSTATPTVGNQCRMFMFGVNQTTTGFVVGYNNDGTITGNQPIAQPYVPTNPVYVATVTGAITLNTWYHVAMVSNAGYAKIYINGAQSGSTVALTQPTSSSPTLYIGYDTVGTVNFQFSGYLTNIRIVNGTAVYNSNFIPTVPLTNITNTKLLLLANSNSTYLLDSSTNNLTVTAGGVTYNSTIVPTTAGTSGPIAVNILGNVIARYSDGGYAANSSVNYGGGGGRVGYGVAGNAGVAYFWYAGLQRSTGGNLVQSVSYSGTNYWLHKFTSTNYLNMLPPATSITINYMIVGGGGGGGSPADNSAGGGGAGGLVTGTFSALANLNTFVTVQVGTGGAVNVNGTNSSVTCTLNSFTRIALGGGAGGGSLGIGGSNGSPGGSGGGGGGSNGSGSPTGASATQPGSTSGGYGYSGGNGSYTIGAGGGGGAGGPGGNAIAGGAVGAAGPGLLVTTPSATYTKTYAAGGSSGGGGGTATANTGNGGNGLGTGGSGVAIFWWPEIYPAPSSITGSYTTVTENGYKIYVCTAGSISMTF</sequence>
<keyword evidence="5" id="KW-0430">Lectin</keyword>
<dbReference type="InterPro" id="IPR049304">
    <property type="entry name" value="Gly_rich_dom"/>
</dbReference>
<dbReference type="GO" id="GO:0030246">
    <property type="term" value="F:carbohydrate binding"/>
    <property type="evidence" value="ECO:0007669"/>
    <property type="project" value="UniProtKB-KW"/>
</dbReference>
<feature type="region of interest" description="Disordered" evidence="3">
    <location>
        <begin position="1316"/>
        <end position="1349"/>
    </location>
</feature>
<dbReference type="PANTHER" id="PTHR42535">
    <property type="entry name" value="OOKINETE PROTEIN, PUTATIVE-RELATED"/>
    <property type="match status" value="1"/>
</dbReference>
<dbReference type="InterPro" id="IPR013320">
    <property type="entry name" value="ConA-like_dom_sf"/>
</dbReference>
<feature type="compositionally biased region" description="Gly residues" evidence="3">
    <location>
        <begin position="407"/>
        <end position="421"/>
    </location>
</feature>
<evidence type="ECO:0000259" key="4">
    <source>
        <dbReference type="SMART" id="SM00560"/>
    </source>
</evidence>
<dbReference type="Pfam" id="PF13385">
    <property type="entry name" value="Laminin_G_3"/>
    <property type="match status" value="3"/>
</dbReference>
<keyword evidence="1" id="KW-0732">Signal</keyword>
<dbReference type="SMART" id="SM00560">
    <property type="entry name" value="LamGL"/>
    <property type="match status" value="2"/>
</dbReference>
<dbReference type="Gene3D" id="2.60.120.200">
    <property type="match status" value="3"/>
</dbReference>
<dbReference type="EMBL" id="LR797503">
    <property type="protein sequence ID" value="CAB4221271.1"/>
    <property type="molecule type" value="Genomic_DNA"/>
</dbReference>
<gene>
    <name evidence="5" type="ORF">UFOVP1636_222</name>
</gene>
<feature type="domain" description="LamG-like jellyroll fold" evidence="4">
    <location>
        <begin position="716"/>
        <end position="857"/>
    </location>
</feature>
<dbReference type="PANTHER" id="PTHR42535:SF2">
    <property type="entry name" value="CHROMOSOME UNDETERMINED SCAFFOLD_146, WHOLE GENOME SHOTGUN SEQUENCE"/>
    <property type="match status" value="1"/>
</dbReference>
<proteinExistence type="predicted"/>
<evidence type="ECO:0000256" key="2">
    <source>
        <dbReference type="ARBA" id="ARBA00023157"/>
    </source>
</evidence>
<evidence type="ECO:0000313" key="5">
    <source>
        <dbReference type="EMBL" id="CAB4221271.1"/>
    </source>
</evidence>
<evidence type="ECO:0000256" key="3">
    <source>
        <dbReference type="SAM" id="MobiDB-lite"/>
    </source>
</evidence>
<keyword evidence="2" id="KW-1015">Disulfide bond</keyword>
<feature type="compositionally biased region" description="Gly residues" evidence="3">
    <location>
        <begin position="1316"/>
        <end position="1335"/>
    </location>
</feature>
<protein>
    <submittedName>
        <fullName evidence="5">Concanavalin A-like lectin/glucanases superfamily</fullName>
    </submittedName>
</protein>
<feature type="compositionally biased region" description="Low complexity" evidence="3">
    <location>
        <begin position="1336"/>
        <end position="1349"/>
    </location>
</feature>
<organism evidence="5">
    <name type="scientific">uncultured Caudovirales phage</name>
    <dbReference type="NCBI Taxonomy" id="2100421"/>
    <lineage>
        <taxon>Viruses</taxon>
        <taxon>Duplodnaviria</taxon>
        <taxon>Heunggongvirae</taxon>
        <taxon>Uroviricota</taxon>
        <taxon>Caudoviricetes</taxon>
        <taxon>Peduoviridae</taxon>
        <taxon>Maltschvirus</taxon>
        <taxon>Maltschvirus maltsch</taxon>
    </lineage>
</organism>
<dbReference type="Pfam" id="PF21722">
    <property type="entry name" value="Gly_rich_2"/>
    <property type="match status" value="2"/>
</dbReference>